<comment type="caution">
    <text evidence="2">The sequence shown here is derived from an EMBL/GenBank/DDBJ whole genome shotgun (WGS) entry which is preliminary data.</text>
</comment>
<organism evidence="2 3">
    <name type="scientific">Halalkalibacter alkalisediminis</name>
    <dbReference type="NCBI Taxonomy" id="935616"/>
    <lineage>
        <taxon>Bacteria</taxon>
        <taxon>Bacillati</taxon>
        <taxon>Bacillota</taxon>
        <taxon>Bacilli</taxon>
        <taxon>Bacillales</taxon>
        <taxon>Bacillaceae</taxon>
        <taxon>Halalkalibacter</taxon>
    </lineage>
</organism>
<sequence>MLPVEQQYLSGRTTTAGSKRHEEQLGVSKTLLQKAIQRNTFYRFNNLKSYMPSISSMKQFIESKRFLGNLKINLSLPQGMDVQDLSSKEKLVLVERFLAYAEKNIRSNFMKERGTPVFEGVAFSKLIDDYVVEMNKINQKVSNVTQVVKTRNMRDHDWYIYDQAIVNGLESEMIDFVNDYVERLRTKYEEVYLIRNERKVKIVEIDGVRGFMPDFLLYLKDADFTYQVFLEPKGDNLREHDQWKEDFLLSLSTRPDVEVLSENKNIRLIGIKFYSSDRELKQAFREDFQEKLLNGIELERTIIF</sequence>
<proteinExistence type="predicted"/>
<name>A0ABV6NFV1_9BACI</name>
<dbReference type="RefSeq" id="WP_390292510.1">
    <property type="nucleotide sequence ID" value="NZ_JBHUKX010000006.1"/>
</dbReference>
<feature type="compositionally biased region" description="Polar residues" evidence="1">
    <location>
        <begin position="7"/>
        <end position="17"/>
    </location>
</feature>
<evidence type="ECO:0000313" key="2">
    <source>
        <dbReference type="EMBL" id="MFC0559023.1"/>
    </source>
</evidence>
<dbReference type="Proteomes" id="UP001589833">
    <property type="component" value="Unassembled WGS sequence"/>
</dbReference>
<evidence type="ECO:0000313" key="3">
    <source>
        <dbReference type="Proteomes" id="UP001589833"/>
    </source>
</evidence>
<dbReference type="EMBL" id="JBHLTR010000009">
    <property type="protein sequence ID" value="MFC0559023.1"/>
    <property type="molecule type" value="Genomic_DNA"/>
</dbReference>
<keyword evidence="3" id="KW-1185">Reference proteome</keyword>
<reference evidence="2 3" key="1">
    <citation type="submission" date="2024-09" db="EMBL/GenBank/DDBJ databases">
        <authorList>
            <person name="Sun Q."/>
            <person name="Mori K."/>
        </authorList>
    </citation>
    <scope>NUCLEOTIDE SEQUENCE [LARGE SCALE GENOMIC DNA]</scope>
    <source>
        <strain evidence="2 3">NCAIM B.02301</strain>
    </source>
</reference>
<evidence type="ECO:0000256" key="1">
    <source>
        <dbReference type="SAM" id="MobiDB-lite"/>
    </source>
</evidence>
<feature type="region of interest" description="Disordered" evidence="1">
    <location>
        <begin position="1"/>
        <end position="22"/>
    </location>
</feature>
<accession>A0ABV6NFV1</accession>
<gene>
    <name evidence="2" type="ORF">ACFFH4_08160</name>
</gene>
<protein>
    <submittedName>
        <fullName evidence="2">Uncharacterized protein</fullName>
    </submittedName>
</protein>